<feature type="domain" description="Histidine kinase" evidence="14">
    <location>
        <begin position="606"/>
        <end position="828"/>
    </location>
</feature>
<keyword evidence="12" id="KW-0902">Two-component regulatory system</keyword>
<evidence type="ECO:0000313" key="15">
    <source>
        <dbReference type="EMBL" id="MDO7928672.1"/>
    </source>
</evidence>
<keyword evidence="13" id="KW-0472">Membrane</keyword>
<organism evidence="15 16">
    <name type="scientific">Pseudomonas serbiensis</name>
    <dbReference type="NCBI Taxonomy" id="3064350"/>
    <lineage>
        <taxon>Bacteria</taxon>
        <taxon>Pseudomonadati</taxon>
        <taxon>Pseudomonadota</taxon>
        <taxon>Gammaproteobacteria</taxon>
        <taxon>Pseudomonadales</taxon>
        <taxon>Pseudomonadaceae</taxon>
        <taxon>Pseudomonas</taxon>
    </lineage>
</organism>
<dbReference type="PRINTS" id="PR00344">
    <property type="entry name" value="BCTRLSENSOR"/>
</dbReference>
<keyword evidence="9" id="KW-0418">Kinase</keyword>
<dbReference type="RefSeq" id="WP_304575398.1">
    <property type="nucleotide sequence ID" value="NZ_JAUQOO010000014.1"/>
</dbReference>
<evidence type="ECO:0000256" key="2">
    <source>
        <dbReference type="ARBA" id="ARBA00004651"/>
    </source>
</evidence>
<dbReference type="PROSITE" id="PS50109">
    <property type="entry name" value="HIS_KIN"/>
    <property type="match status" value="1"/>
</dbReference>
<evidence type="ECO:0000256" key="9">
    <source>
        <dbReference type="ARBA" id="ARBA00022777"/>
    </source>
</evidence>
<dbReference type="InterPro" id="IPR005467">
    <property type="entry name" value="His_kinase_dom"/>
</dbReference>
<dbReference type="InterPro" id="IPR029151">
    <property type="entry name" value="Sensor-like_sf"/>
</dbReference>
<feature type="transmembrane region" description="Helical" evidence="13">
    <location>
        <begin position="377"/>
        <end position="398"/>
    </location>
</feature>
<evidence type="ECO:0000256" key="10">
    <source>
        <dbReference type="ARBA" id="ARBA00022840"/>
    </source>
</evidence>
<gene>
    <name evidence="15" type="ORF">Q6A51_17955</name>
</gene>
<keyword evidence="7 13" id="KW-0812">Transmembrane</keyword>
<dbReference type="CDD" id="cd12913">
    <property type="entry name" value="PDC1_MCP_like"/>
    <property type="match status" value="1"/>
</dbReference>
<evidence type="ECO:0000256" key="6">
    <source>
        <dbReference type="ARBA" id="ARBA00022679"/>
    </source>
</evidence>
<dbReference type="SUPFAM" id="SSF55785">
    <property type="entry name" value="PYP-like sensor domain (PAS domain)"/>
    <property type="match status" value="1"/>
</dbReference>
<dbReference type="Pfam" id="PF02518">
    <property type="entry name" value="HATPase_c"/>
    <property type="match status" value="1"/>
</dbReference>
<evidence type="ECO:0000256" key="13">
    <source>
        <dbReference type="SAM" id="Phobius"/>
    </source>
</evidence>
<feature type="transmembrane region" description="Helical" evidence="13">
    <location>
        <begin position="13"/>
        <end position="39"/>
    </location>
</feature>
<keyword evidence="5" id="KW-0597">Phosphoprotein</keyword>
<dbReference type="EC" id="2.7.13.3" evidence="3"/>
<dbReference type="InterPro" id="IPR003661">
    <property type="entry name" value="HisK_dim/P_dom"/>
</dbReference>
<dbReference type="SUPFAM" id="SSF55874">
    <property type="entry name" value="ATPase domain of HSP90 chaperone/DNA topoisomerase II/histidine kinase"/>
    <property type="match status" value="1"/>
</dbReference>
<keyword evidence="10 15" id="KW-0067">ATP-binding</keyword>
<evidence type="ECO:0000256" key="1">
    <source>
        <dbReference type="ARBA" id="ARBA00000085"/>
    </source>
</evidence>
<dbReference type="SMART" id="SM00387">
    <property type="entry name" value="HATPase_c"/>
    <property type="match status" value="1"/>
</dbReference>
<dbReference type="Gene3D" id="3.30.450.20">
    <property type="entry name" value="PAS domain"/>
    <property type="match status" value="3"/>
</dbReference>
<dbReference type="EMBL" id="JAUQOO010000014">
    <property type="protein sequence ID" value="MDO7928672.1"/>
    <property type="molecule type" value="Genomic_DNA"/>
</dbReference>
<accession>A0ABT9CY33</accession>
<evidence type="ECO:0000259" key="14">
    <source>
        <dbReference type="PROSITE" id="PS50109"/>
    </source>
</evidence>
<sequence>MIRAPSSLTLRSWIWRAFLSTSLIPLIVVEVALLAAYFLSNQSIRDSQREYLHHSAARELQASVMQSAEIIEGQLVQLSSMATLLARTIETELAEDLPYHPAELTISPDGARYSATDDGGAASFYSSITPLDQQDLDKVYRLRHVDFMMKTLKTGNPSIVSLYFNSSDGYNHIYPWFNTLSQYPHNMDSTRYNFYYLADAAHNPARQTVWTDVYLDPAGHGWMMSVITPVYKDDTLEGVVGIDITVDTILQRIARLHVPSAGYLVLVSNKLNIMALPTAAERDFSLSQMKSIIDYKRMKHDHFQPDGFNLTTHSNLEPLVDALRKQVKGLLPIQLNDHPHLVSWSDILPAGWHLLAVVDESVIMQETQQLARHYQDIGYLMVAGLIVFYSLFFAFLWFRSRELSNQLSTAIIGISNMLEEIGKGKWSPPPGRTRIKELAAISEQALAMGSQLAHAEARRGAAQQRLELVIESATEGLWEYQPSTNLFSFKGALCERFNLPVHPVDSEHLLARMPEEDRKRFCQFLSATQNNEDHVVEVEFRLSTRQDEMVWLLCRGRTLSGLHISIPPVAGTCVDIEALKQVEQSLREKTIEAQAASQAKSRFISGMSHELKTPLNAILGFAQLRRMKLASTDTKNADDLADMNEIISASEHLSQLLDDLLDWSSLQAEAPHLSLRPVDAAVLAQDCLNMIRTQTITQGIKVELRLPAQSCLVLADNRRLKQVLINLLSNAIKYNRKGGSIVIGVDIDKACQMASLFVSDSGPGIEHELQKQLFKPFQRLGKENSAIKGTGIGLALCRELAELMNGEMGVTSEPGVGSHFWISLPLFQNGVIAKPDTHEFK</sequence>
<dbReference type="PANTHER" id="PTHR43711">
    <property type="entry name" value="TWO-COMPONENT HISTIDINE KINASE"/>
    <property type="match status" value="1"/>
</dbReference>
<evidence type="ECO:0000256" key="8">
    <source>
        <dbReference type="ARBA" id="ARBA00022741"/>
    </source>
</evidence>
<dbReference type="SUPFAM" id="SSF103190">
    <property type="entry name" value="Sensory domain-like"/>
    <property type="match status" value="1"/>
</dbReference>
<dbReference type="InterPro" id="IPR035965">
    <property type="entry name" value="PAS-like_dom_sf"/>
</dbReference>
<dbReference type="SMART" id="SM00388">
    <property type="entry name" value="HisKA"/>
    <property type="match status" value="1"/>
</dbReference>
<evidence type="ECO:0000313" key="16">
    <source>
        <dbReference type="Proteomes" id="UP001223016"/>
    </source>
</evidence>
<keyword evidence="11 13" id="KW-1133">Transmembrane helix</keyword>
<keyword evidence="16" id="KW-1185">Reference proteome</keyword>
<dbReference type="Gene3D" id="1.10.287.130">
    <property type="match status" value="1"/>
</dbReference>
<keyword evidence="4" id="KW-1003">Cell membrane</keyword>
<dbReference type="CDD" id="cd00082">
    <property type="entry name" value="HisKA"/>
    <property type="match status" value="1"/>
</dbReference>
<name>A0ABT9CY33_9PSED</name>
<dbReference type="InterPro" id="IPR004358">
    <property type="entry name" value="Sig_transdc_His_kin-like_C"/>
</dbReference>
<evidence type="ECO:0000256" key="12">
    <source>
        <dbReference type="ARBA" id="ARBA00023012"/>
    </source>
</evidence>
<evidence type="ECO:0000256" key="4">
    <source>
        <dbReference type="ARBA" id="ARBA00022475"/>
    </source>
</evidence>
<dbReference type="InterPro" id="IPR036890">
    <property type="entry name" value="HATPase_C_sf"/>
</dbReference>
<dbReference type="InterPro" id="IPR003594">
    <property type="entry name" value="HATPase_dom"/>
</dbReference>
<comment type="catalytic activity">
    <reaction evidence="1">
        <text>ATP + protein L-histidine = ADP + protein N-phospho-L-histidine.</text>
        <dbReference type="EC" id="2.7.13.3"/>
    </reaction>
</comment>
<dbReference type="InterPro" id="IPR050736">
    <property type="entry name" value="Sensor_HK_Regulatory"/>
</dbReference>
<protein>
    <recommendedName>
        <fullName evidence="3">histidine kinase</fullName>
        <ecNumber evidence="3">2.7.13.3</ecNumber>
    </recommendedName>
</protein>
<keyword evidence="6" id="KW-0808">Transferase</keyword>
<reference evidence="15 16" key="1">
    <citation type="submission" date="2023-07" db="EMBL/GenBank/DDBJ databases">
        <title>Identification of four novel Pseudomonas species associated with bacterial leaf spot of cucurbits.</title>
        <authorList>
            <person name="Fullem K.R."/>
        </authorList>
    </citation>
    <scope>NUCLEOTIDE SEQUENCE [LARGE SCALE GENOMIC DNA]</scope>
    <source>
        <strain evidence="15 16">KFB 138</strain>
    </source>
</reference>
<dbReference type="GO" id="GO:0005524">
    <property type="term" value="F:ATP binding"/>
    <property type="evidence" value="ECO:0007669"/>
    <property type="project" value="UniProtKB-KW"/>
</dbReference>
<comment type="subcellular location">
    <subcellularLocation>
        <location evidence="2">Cell membrane</location>
        <topology evidence="2">Multi-pass membrane protein</topology>
    </subcellularLocation>
</comment>
<keyword evidence="8" id="KW-0547">Nucleotide-binding</keyword>
<comment type="caution">
    <text evidence="15">The sequence shown here is derived from an EMBL/GenBank/DDBJ whole genome shotgun (WGS) entry which is preliminary data.</text>
</comment>
<dbReference type="Pfam" id="PF22673">
    <property type="entry name" value="MCP-like_PDC_1"/>
    <property type="match status" value="1"/>
</dbReference>
<dbReference type="InterPro" id="IPR036097">
    <property type="entry name" value="HisK_dim/P_sf"/>
</dbReference>
<proteinExistence type="predicted"/>
<evidence type="ECO:0000256" key="3">
    <source>
        <dbReference type="ARBA" id="ARBA00012438"/>
    </source>
</evidence>
<dbReference type="PANTHER" id="PTHR43711:SF31">
    <property type="entry name" value="HISTIDINE KINASE"/>
    <property type="match status" value="1"/>
</dbReference>
<evidence type="ECO:0000256" key="7">
    <source>
        <dbReference type="ARBA" id="ARBA00022692"/>
    </source>
</evidence>
<dbReference type="SUPFAM" id="SSF47384">
    <property type="entry name" value="Homodimeric domain of signal transducing histidine kinase"/>
    <property type="match status" value="1"/>
</dbReference>
<dbReference type="Pfam" id="PF00512">
    <property type="entry name" value="HisKA"/>
    <property type="match status" value="1"/>
</dbReference>
<evidence type="ECO:0000256" key="11">
    <source>
        <dbReference type="ARBA" id="ARBA00022989"/>
    </source>
</evidence>
<dbReference type="Gene3D" id="3.30.565.10">
    <property type="entry name" value="Histidine kinase-like ATPase, C-terminal domain"/>
    <property type="match status" value="1"/>
</dbReference>
<evidence type="ECO:0000256" key="5">
    <source>
        <dbReference type="ARBA" id="ARBA00022553"/>
    </source>
</evidence>
<dbReference type="Proteomes" id="UP001223016">
    <property type="component" value="Unassembled WGS sequence"/>
</dbReference>